<evidence type="ECO:0000256" key="3">
    <source>
        <dbReference type="ARBA" id="ARBA00022679"/>
    </source>
</evidence>
<feature type="transmembrane region" description="Helical" evidence="7">
    <location>
        <begin position="56"/>
        <end position="81"/>
    </location>
</feature>
<feature type="binding site" evidence="7">
    <location>
        <position position="150"/>
    </location>
    <ligand>
        <name>a 1,2-diacyl-sn-glycero-3-phospho-(1'-sn-glycerol)</name>
        <dbReference type="ChEBI" id="CHEBI:64716"/>
    </ligand>
</feature>
<dbReference type="EC" id="2.5.1.145" evidence="7"/>
<feature type="transmembrane region" description="Helical" evidence="7">
    <location>
        <begin position="183"/>
        <end position="200"/>
    </location>
</feature>
<keyword evidence="9" id="KW-1185">Reference proteome</keyword>
<comment type="function">
    <text evidence="7">Catalyzes the transfer of the diacylglyceryl group from phosphatidylglycerol to the sulfhydryl group of the N-terminal cysteine of a prolipoprotein, the first step in the formation of mature lipoproteins.</text>
</comment>
<keyword evidence="6 7" id="KW-0472">Membrane</keyword>
<proteinExistence type="inferred from homology"/>
<evidence type="ECO:0000256" key="2">
    <source>
        <dbReference type="ARBA" id="ARBA00022475"/>
    </source>
</evidence>
<feature type="transmembrane region" description="Helical" evidence="7">
    <location>
        <begin position="131"/>
        <end position="149"/>
    </location>
</feature>
<dbReference type="GO" id="GO:0042158">
    <property type="term" value="P:lipoprotein biosynthetic process"/>
    <property type="evidence" value="ECO:0007669"/>
    <property type="project" value="UniProtKB-UniRule"/>
</dbReference>
<evidence type="ECO:0000256" key="5">
    <source>
        <dbReference type="ARBA" id="ARBA00022989"/>
    </source>
</evidence>
<evidence type="ECO:0000313" key="9">
    <source>
        <dbReference type="Proteomes" id="UP000240971"/>
    </source>
</evidence>
<feature type="transmembrane region" description="Helical" evidence="7">
    <location>
        <begin position="212"/>
        <end position="229"/>
    </location>
</feature>
<dbReference type="Proteomes" id="UP000240971">
    <property type="component" value="Unassembled WGS sequence"/>
</dbReference>
<evidence type="ECO:0000313" key="8">
    <source>
        <dbReference type="EMBL" id="PSL44814.1"/>
    </source>
</evidence>
<dbReference type="Pfam" id="PF01790">
    <property type="entry name" value="LGT"/>
    <property type="match status" value="1"/>
</dbReference>
<dbReference type="GO" id="GO:0005886">
    <property type="term" value="C:plasma membrane"/>
    <property type="evidence" value="ECO:0007669"/>
    <property type="project" value="UniProtKB-SubCell"/>
</dbReference>
<reference evidence="8 9" key="1">
    <citation type="submission" date="2018-03" db="EMBL/GenBank/DDBJ databases">
        <title>Genomic Encyclopedia of Archaeal and Bacterial Type Strains, Phase II (KMG-II): from individual species to whole genera.</title>
        <authorList>
            <person name="Goeker M."/>
        </authorList>
    </citation>
    <scope>NUCLEOTIDE SEQUENCE [LARGE SCALE GENOMIC DNA]</scope>
    <source>
        <strain evidence="8 9">DSM 24859</strain>
    </source>
</reference>
<keyword evidence="5 7" id="KW-1133">Transmembrane helix</keyword>
<feature type="transmembrane region" description="Helical" evidence="7">
    <location>
        <begin position="101"/>
        <end position="124"/>
    </location>
</feature>
<comment type="similarity">
    <text evidence="1 7">Belongs to the Lgt family.</text>
</comment>
<organism evidence="8 9">
    <name type="scientific">Chitinophaga niastensis</name>
    <dbReference type="NCBI Taxonomy" id="536980"/>
    <lineage>
        <taxon>Bacteria</taxon>
        <taxon>Pseudomonadati</taxon>
        <taxon>Bacteroidota</taxon>
        <taxon>Chitinophagia</taxon>
        <taxon>Chitinophagales</taxon>
        <taxon>Chitinophagaceae</taxon>
        <taxon>Chitinophaga</taxon>
    </lineage>
</organism>
<evidence type="ECO:0000256" key="4">
    <source>
        <dbReference type="ARBA" id="ARBA00022692"/>
    </source>
</evidence>
<accession>A0A2P8HF41</accession>
<dbReference type="UniPathway" id="UPA00664"/>
<keyword evidence="8" id="KW-0449">Lipoprotein</keyword>
<dbReference type="PANTHER" id="PTHR30589">
    <property type="entry name" value="PROLIPOPROTEIN DIACYLGLYCERYL TRANSFERASE"/>
    <property type="match status" value="1"/>
</dbReference>
<dbReference type="NCBIfam" id="TIGR00544">
    <property type="entry name" value="lgt"/>
    <property type="match status" value="1"/>
</dbReference>
<dbReference type="HAMAP" id="MF_01147">
    <property type="entry name" value="Lgt"/>
    <property type="match status" value="1"/>
</dbReference>
<comment type="caution">
    <text evidence="8">The sequence shown here is derived from an EMBL/GenBank/DDBJ whole genome shotgun (WGS) entry which is preliminary data.</text>
</comment>
<comment type="pathway">
    <text evidence="7">Protein modification; lipoprotein biosynthesis (diacylglyceryl transfer).</text>
</comment>
<dbReference type="AlphaFoldDB" id="A0A2P8HF41"/>
<comment type="catalytic activity">
    <reaction evidence="7">
        <text>L-cysteinyl-[prolipoprotein] + a 1,2-diacyl-sn-glycero-3-phospho-(1'-sn-glycerol) = an S-1,2-diacyl-sn-glyceryl-L-cysteinyl-[prolipoprotein] + sn-glycerol 1-phosphate + H(+)</text>
        <dbReference type="Rhea" id="RHEA:56712"/>
        <dbReference type="Rhea" id="RHEA-COMP:14679"/>
        <dbReference type="Rhea" id="RHEA-COMP:14680"/>
        <dbReference type="ChEBI" id="CHEBI:15378"/>
        <dbReference type="ChEBI" id="CHEBI:29950"/>
        <dbReference type="ChEBI" id="CHEBI:57685"/>
        <dbReference type="ChEBI" id="CHEBI:64716"/>
        <dbReference type="ChEBI" id="CHEBI:140658"/>
        <dbReference type="EC" id="2.5.1.145"/>
    </reaction>
</comment>
<comment type="subcellular location">
    <subcellularLocation>
        <location evidence="7">Cell membrane</location>
        <topology evidence="7">Multi-pass membrane protein</topology>
    </subcellularLocation>
</comment>
<dbReference type="PANTHER" id="PTHR30589:SF0">
    <property type="entry name" value="PHOSPHATIDYLGLYCEROL--PROLIPOPROTEIN DIACYLGLYCERYL TRANSFERASE"/>
    <property type="match status" value="1"/>
</dbReference>
<feature type="transmembrane region" description="Helical" evidence="7">
    <location>
        <begin position="249"/>
        <end position="266"/>
    </location>
</feature>
<dbReference type="EMBL" id="PYAW01000005">
    <property type="protein sequence ID" value="PSL44814.1"/>
    <property type="molecule type" value="Genomic_DNA"/>
</dbReference>
<protein>
    <recommendedName>
        <fullName evidence="7">Phosphatidylglycerol--prolipoprotein diacylglyceryl transferase</fullName>
        <ecNumber evidence="7">2.5.1.145</ecNumber>
    </recommendedName>
</protein>
<keyword evidence="2 7" id="KW-1003">Cell membrane</keyword>
<dbReference type="PROSITE" id="PS01311">
    <property type="entry name" value="LGT"/>
    <property type="match status" value="1"/>
</dbReference>
<gene>
    <name evidence="7" type="primary">lgt</name>
    <name evidence="8" type="ORF">CLV51_105186</name>
</gene>
<evidence type="ECO:0000256" key="1">
    <source>
        <dbReference type="ARBA" id="ARBA00007150"/>
    </source>
</evidence>
<dbReference type="RefSeq" id="WP_106530250.1">
    <property type="nucleotide sequence ID" value="NZ_PYAW01000005.1"/>
</dbReference>
<evidence type="ECO:0000256" key="7">
    <source>
        <dbReference type="HAMAP-Rule" id="MF_01147"/>
    </source>
</evidence>
<sequence length="276" mass="31876">MMMYLQWDVAPEIFRIGGFALRYYSVAFMLAFSSAYGVLFYVFKGEGRPKEMLDRLLIYIMPGTLVGARLGHCFFYDFAYYKYHLWEMFLPFTMEHHHFEFTGYQGLASHGGAAGILLAAALFCRRYQVPFIWLLDRLSIVVPLAGFFIRTGNFFNSEIIGIPAKLPLAVVFTRIDLIPRHPAQLYEAACYVIIFAVLLYGYKKGIAFTKPGYLFGWLLILVFSARFMIEFMKENQVAFENGHPLNMGQLLSLPLIALGMYYITYYKRKYGNKTSH</sequence>
<dbReference type="OrthoDB" id="871140at2"/>
<keyword evidence="4 7" id="KW-0812">Transmembrane</keyword>
<keyword evidence="3 7" id="KW-0808">Transferase</keyword>
<evidence type="ECO:0000256" key="6">
    <source>
        <dbReference type="ARBA" id="ARBA00023136"/>
    </source>
</evidence>
<dbReference type="InterPro" id="IPR001640">
    <property type="entry name" value="Lgt"/>
</dbReference>
<dbReference type="GO" id="GO:0008961">
    <property type="term" value="F:phosphatidylglycerol-prolipoprotein diacylglyceryl transferase activity"/>
    <property type="evidence" value="ECO:0007669"/>
    <property type="project" value="UniProtKB-UniRule"/>
</dbReference>
<name>A0A2P8HF41_CHINA</name>
<feature type="transmembrane region" description="Helical" evidence="7">
    <location>
        <begin position="20"/>
        <end position="44"/>
    </location>
</feature>